<keyword evidence="1 5" id="KW-0808">Transferase</keyword>
<dbReference type="GO" id="GO:0008999">
    <property type="term" value="F:protein-N-terminal-alanine acetyltransferase activity"/>
    <property type="evidence" value="ECO:0007669"/>
    <property type="project" value="TreeGrafter"/>
</dbReference>
<dbReference type="Gene3D" id="3.40.630.30">
    <property type="match status" value="1"/>
</dbReference>
<evidence type="ECO:0000259" key="4">
    <source>
        <dbReference type="PROSITE" id="PS51186"/>
    </source>
</evidence>
<dbReference type="AlphaFoldDB" id="A0A849L2Q3"/>
<dbReference type="EMBL" id="JABFBC010000001">
    <property type="protein sequence ID" value="NNU80543.1"/>
    <property type="molecule type" value="Genomic_DNA"/>
</dbReference>
<organism evidence="5 6">
    <name type="scientific">Halovulum dunhuangense</name>
    <dbReference type="NCBI Taxonomy" id="1505036"/>
    <lineage>
        <taxon>Bacteria</taxon>
        <taxon>Pseudomonadati</taxon>
        <taxon>Pseudomonadota</taxon>
        <taxon>Alphaproteobacteria</taxon>
        <taxon>Rhodobacterales</taxon>
        <taxon>Paracoccaceae</taxon>
        <taxon>Halovulum</taxon>
    </lineage>
</organism>
<evidence type="ECO:0000256" key="2">
    <source>
        <dbReference type="ARBA" id="ARBA00023315"/>
    </source>
</evidence>
<protein>
    <submittedName>
        <fullName evidence="5">GNAT family N-acetyltransferase</fullName>
    </submittedName>
</protein>
<evidence type="ECO:0000313" key="6">
    <source>
        <dbReference type="Proteomes" id="UP000572377"/>
    </source>
</evidence>
<name>A0A849L2Q3_9RHOB</name>
<dbReference type="Proteomes" id="UP000572377">
    <property type="component" value="Unassembled WGS sequence"/>
</dbReference>
<dbReference type="PANTHER" id="PTHR43792">
    <property type="entry name" value="GNAT FAMILY, PUTATIVE (AFU_ORTHOLOGUE AFUA_3G00765)-RELATED-RELATED"/>
    <property type="match status" value="1"/>
</dbReference>
<proteinExistence type="inferred from homology"/>
<dbReference type="InterPro" id="IPR051531">
    <property type="entry name" value="N-acetyltransferase"/>
</dbReference>
<dbReference type="InterPro" id="IPR016181">
    <property type="entry name" value="Acyl_CoA_acyltransferase"/>
</dbReference>
<evidence type="ECO:0000256" key="1">
    <source>
        <dbReference type="ARBA" id="ARBA00022679"/>
    </source>
</evidence>
<keyword evidence="2" id="KW-0012">Acyltransferase</keyword>
<keyword evidence="6" id="KW-1185">Reference proteome</keyword>
<feature type="domain" description="N-acetyltransferase" evidence="4">
    <location>
        <begin position="21"/>
        <end position="178"/>
    </location>
</feature>
<sequence>MTGNGAAAQAGDQPVLVTGRLRLRPIEPADAGLMRLYAQDARVARMTRNIPHPLPPGATESYIGAVLSGAARETVWAVEHRASDGGGFIGVVSLGRKGRIGYWLGAPFWSTGFATEAVEALVSHALEQGYPRLEAEVFQDNPASARVLTKAGFAYVGEGEGFSIARGATAPVWHYALEAGQ</sequence>
<dbReference type="Pfam" id="PF13302">
    <property type="entry name" value="Acetyltransf_3"/>
    <property type="match status" value="1"/>
</dbReference>
<dbReference type="SUPFAM" id="SSF55729">
    <property type="entry name" value="Acyl-CoA N-acyltransferases (Nat)"/>
    <property type="match status" value="1"/>
</dbReference>
<evidence type="ECO:0000313" key="5">
    <source>
        <dbReference type="EMBL" id="NNU80543.1"/>
    </source>
</evidence>
<gene>
    <name evidence="5" type="ORF">HMH01_08855</name>
</gene>
<comment type="caution">
    <text evidence="5">The sequence shown here is derived from an EMBL/GenBank/DDBJ whole genome shotgun (WGS) entry which is preliminary data.</text>
</comment>
<dbReference type="PANTHER" id="PTHR43792:SF8">
    <property type="entry name" value="[RIBOSOMAL PROTEIN US5]-ALANINE N-ACETYLTRANSFERASE"/>
    <property type="match status" value="1"/>
</dbReference>
<dbReference type="PROSITE" id="PS51186">
    <property type="entry name" value="GNAT"/>
    <property type="match status" value="1"/>
</dbReference>
<evidence type="ECO:0000256" key="3">
    <source>
        <dbReference type="ARBA" id="ARBA00038502"/>
    </source>
</evidence>
<dbReference type="GO" id="GO:0005737">
    <property type="term" value="C:cytoplasm"/>
    <property type="evidence" value="ECO:0007669"/>
    <property type="project" value="TreeGrafter"/>
</dbReference>
<reference evidence="5 6" key="1">
    <citation type="submission" date="2020-05" db="EMBL/GenBank/DDBJ databases">
        <title>Gimesia benthica sp. nov., a novel planctomycete isolated from a deep-sea water sample of the Northwest Indian Ocean.</title>
        <authorList>
            <person name="Wang J."/>
            <person name="Ruan C."/>
            <person name="Song L."/>
            <person name="Zhu Y."/>
            <person name="Li A."/>
            <person name="Zheng X."/>
            <person name="Wang L."/>
            <person name="Lu Z."/>
            <person name="Huang Y."/>
            <person name="Du W."/>
            <person name="Zhou Y."/>
            <person name="Huang L."/>
            <person name="Dai X."/>
        </authorList>
    </citation>
    <scope>NUCLEOTIDE SEQUENCE [LARGE SCALE GENOMIC DNA]</scope>
    <source>
        <strain evidence="5 6">YYQ-30</strain>
    </source>
</reference>
<accession>A0A849L2Q3</accession>
<comment type="similarity">
    <text evidence="3">Belongs to the acetyltransferase family. RimJ subfamily.</text>
</comment>
<dbReference type="InterPro" id="IPR000182">
    <property type="entry name" value="GNAT_dom"/>
</dbReference>